<dbReference type="Pfam" id="PF16297">
    <property type="entry name" value="DUF4939"/>
    <property type="match status" value="1"/>
</dbReference>
<reference evidence="2" key="1">
    <citation type="submission" date="2025-08" db="UniProtKB">
        <authorList>
            <consortium name="Ensembl"/>
        </authorList>
    </citation>
    <scope>IDENTIFICATION</scope>
</reference>
<evidence type="ECO:0000313" key="2">
    <source>
        <dbReference type="Ensembl" id="ENSLLEP00000011105.1"/>
    </source>
</evidence>
<dbReference type="Proteomes" id="UP000694569">
    <property type="component" value="Unplaced"/>
</dbReference>
<proteinExistence type="predicted"/>
<evidence type="ECO:0000313" key="3">
    <source>
        <dbReference type="Proteomes" id="UP000694569"/>
    </source>
</evidence>
<dbReference type="Ensembl" id="ENSLLET00000011547.1">
    <property type="protein sequence ID" value="ENSLLEP00000011105.1"/>
    <property type="gene ID" value="ENSLLEG00000007072.1"/>
</dbReference>
<dbReference type="InterPro" id="IPR032549">
    <property type="entry name" value="DUF4939"/>
</dbReference>
<keyword evidence="3" id="KW-1185">Reference proteome</keyword>
<protein>
    <recommendedName>
        <fullName evidence="1">DUF4939 domain-containing protein</fullName>
    </recommendedName>
</protein>
<feature type="domain" description="DUF4939" evidence="1">
    <location>
        <begin position="16"/>
        <end position="108"/>
    </location>
</feature>
<dbReference type="AlphaFoldDB" id="A0A8C5MCM8"/>
<sequence>MVPASTAQVLAVLTEQMATLTKVSTALPPSPSGSRFSGDRTRYRTFITACELMFSLCPRTYGSDSMKVRSAISLLSGALDWATAFWESNDHIINNYEEFVSTLKSVFNPSRGTNPGDGGSNQEHV</sequence>
<accession>A0A8C5MCM8</accession>
<reference evidence="2" key="2">
    <citation type="submission" date="2025-09" db="UniProtKB">
        <authorList>
            <consortium name="Ensembl"/>
        </authorList>
    </citation>
    <scope>IDENTIFICATION</scope>
</reference>
<evidence type="ECO:0000259" key="1">
    <source>
        <dbReference type="Pfam" id="PF16297"/>
    </source>
</evidence>
<name>A0A8C5MCM8_9ANUR</name>
<dbReference type="OrthoDB" id="9508136at2759"/>
<organism evidence="2 3">
    <name type="scientific">Leptobrachium leishanense</name>
    <name type="common">Leishan spiny toad</name>
    <dbReference type="NCBI Taxonomy" id="445787"/>
    <lineage>
        <taxon>Eukaryota</taxon>
        <taxon>Metazoa</taxon>
        <taxon>Chordata</taxon>
        <taxon>Craniata</taxon>
        <taxon>Vertebrata</taxon>
        <taxon>Euteleostomi</taxon>
        <taxon>Amphibia</taxon>
        <taxon>Batrachia</taxon>
        <taxon>Anura</taxon>
        <taxon>Pelobatoidea</taxon>
        <taxon>Megophryidae</taxon>
        <taxon>Leptobrachium</taxon>
    </lineage>
</organism>